<evidence type="ECO:0000313" key="4">
    <source>
        <dbReference type="Proteomes" id="UP000051242"/>
    </source>
</evidence>
<reference evidence="3 4" key="1">
    <citation type="submission" date="2015-10" db="EMBL/GenBank/DDBJ databases">
        <title>Metagenome-Assembled Genomes uncover a global brackish microbiome.</title>
        <authorList>
            <person name="Hugerth L.W."/>
            <person name="Larsson J."/>
            <person name="Alneberg J."/>
            <person name="Lindh M.V."/>
            <person name="Legrand C."/>
            <person name="Pinhassi J."/>
            <person name="Andersson A.F."/>
        </authorList>
    </citation>
    <scope>NUCLEOTIDE SEQUENCE [LARGE SCALE GENOMIC DNA]</scope>
    <source>
        <strain evidence="3">BACL22 MAG-120619-bin3</strain>
    </source>
</reference>
<sequence length="342" mass="37327">MVLAASVATAVFVFSSAVSSSAQTAGSGYLTPRTEFGAPDLQGVWSIATQTNLERAARFEGKLVLTSDEAQRIEAAVQAGFEASNLPSDPNREAPDSSSVGGYNTFWMDPGQRLSVVNGEIRTSIITDPADGRLPYSTKGQENYQAAMTQRASYDGPEVRPLGERCVVGFGSTGGPPKLPVLYNNNTQIVQTEGYVVLLAEMNHDARVIRLGGEHAQPAMNYWMGDSVGHYEDDTLVVVTTNFHLQQNLRSSLDHRFYGSPEMVVTERFTRTADDSILYQFTVNDPENYTQPWSGELPMMATDEKLYEYACHEGNYALPGILAGARRADFEGADYAPTYSGQ</sequence>
<dbReference type="EMBL" id="LICD01000085">
    <property type="protein sequence ID" value="KRO81085.1"/>
    <property type="molecule type" value="Genomic_DNA"/>
</dbReference>
<dbReference type="Proteomes" id="UP000051242">
    <property type="component" value="Unassembled WGS sequence"/>
</dbReference>
<evidence type="ECO:0000256" key="1">
    <source>
        <dbReference type="SAM" id="MobiDB-lite"/>
    </source>
</evidence>
<name>A0A0R2T812_9GAMM</name>
<proteinExistence type="predicted"/>
<dbReference type="AlphaFoldDB" id="A0A0R2T812"/>
<feature type="chain" id="PRO_5006424479" evidence="2">
    <location>
        <begin position="25"/>
        <end position="342"/>
    </location>
</feature>
<gene>
    <name evidence="3" type="ORF">ABR85_02065</name>
</gene>
<evidence type="ECO:0000313" key="3">
    <source>
        <dbReference type="EMBL" id="KRO81085.1"/>
    </source>
</evidence>
<accession>A0A0R2T812</accession>
<feature type="region of interest" description="Disordered" evidence="1">
    <location>
        <begin position="81"/>
        <end position="101"/>
    </location>
</feature>
<comment type="caution">
    <text evidence="3">The sequence shown here is derived from an EMBL/GenBank/DDBJ whole genome shotgun (WGS) entry which is preliminary data.</text>
</comment>
<protein>
    <submittedName>
        <fullName evidence="3">Uncharacterized protein</fullName>
    </submittedName>
</protein>
<evidence type="ECO:0000256" key="2">
    <source>
        <dbReference type="SAM" id="SignalP"/>
    </source>
</evidence>
<organism evidence="3 4">
    <name type="scientific">OM182 bacterium BACL3 MAG-120619-bin3</name>
    <dbReference type="NCBI Taxonomy" id="1655593"/>
    <lineage>
        <taxon>Bacteria</taxon>
        <taxon>Pseudomonadati</taxon>
        <taxon>Pseudomonadota</taxon>
        <taxon>Gammaproteobacteria</taxon>
        <taxon>OMG group</taxon>
        <taxon>OM182 clade</taxon>
    </lineage>
</organism>
<keyword evidence="2" id="KW-0732">Signal</keyword>
<feature type="signal peptide" evidence="2">
    <location>
        <begin position="1"/>
        <end position="24"/>
    </location>
</feature>